<dbReference type="InterPro" id="IPR000719">
    <property type="entry name" value="Prot_kinase_dom"/>
</dbReference>
<feature type="region of interest" description="Disordered" evidence="7">
    <location>
        <begin position="91"/>
        <end position="116"/>
    </location>
</feature>
<comment type="caution">
    <text evidence="9">The sequence shown here is derived from an EMBL/GenBank/DDBJ whole genome shotgun (WGS) entry which is preliminary data.</text>
</comment>
<dbReference type="Gene3D" id="1.10.510.10">
    <property type="entry name" value="Transferase(Phosphotransferase) domain 1"/>
    <property type="match status" value="1"/>
</dbReference>
<dbReference type="InterPro" id="IPR011009">
    <property type="entry name" value="Kinase-like_dom_sf"/>
</dbReference>
<dbReference type="InterPro" id="IPR017441">
    <property type="entry name" value="Protein_kinase_ATP_BS"/>
</dbReference>
<evidence type="ECO:0000313" key="10">
    <source>
        <dbReference type="Proteomes" id="UP000298390"/>
    </source>
</evidence>
<dbReference type="PANTHER" id="PTHR43895">
    <property type="entry name" value="CALCIUM/CALMODULIN-DEPENDENT PROTEIN KINASE KINASE-RELATED"/>
    <property type="match status" value="1"/>
</dbReference>
<feature type="domain" description="Protein kinase" evidence="8">
    <location>
        <begin position="54"/>
        <end position="405"/>
    </location>
</feature>
<evidence type="ECO:0000313" key="9">
    <source>
        <dbReference type="EMBL" id="TFY53074.1"/>
    </source>
</evidence>
<evidence type="ECO:0000256" key="1">
    <source>
        <dbReference type="ARBA" id="ARBA00022527"/>
    </source>
</evidence>
<dbReference type="AlphaFoldDB" id="A0A4Y9XRY2"/>
<accession>A0A4Y9XRY2</accession>
<dbReference type="SUPFAM" id="SSF56112">
    <property type="entry name" value="Protein kinase-like (PK-like)"/>
    <property type="match status" value="1"/>
</dbReference>
<protein>
    <recommendedName>
        <fullName evidence="8">Protein kinase domain-containing protein</fullName>
    </recommendedName>
</protein>
<sequence>MADGGGPSTLRYRDPGDPSAPQHVQDLQPGAVIMTHEIRTGHSRTYNRRMVNQYEFDHRVGVGQHGEVYLARDTSKHNMAVALKVVKRKNPKADKMSKFRKQNQNLPTSPHLPLTDKLGTTEHKIRKEIAIMKKCNHPHIVKLLEVIDDNLHEKIYMVMEYLGGGEIKWRTNDGEPVLRVDQTRRICRDVILGLEYLHHQGIIHRDIKPSNLLWTADRRTVKIADFGVAHFSYAQRLAAAGQGMVELGDEDPILMDDTDLSKTAGTPMFLAPEIVSDTGDLAASSSTVNVNETAGGKARPRRRQPITKAIDVWAFGVTLYGLLFGHLPFLADREYEVYQLIRRQDWSVDPTMGVDQIETGGRHQRPQPKGQETEGHLVIQLLEGLLEKDARKRMTLDQVKRHPWILRDMQDPEGWLRETQLGPAPSLEPTADETSSAMSSVRFRWTRPLRRLWQGVRPTRSFLNRNAVTEADQYNDVALTHICVDTERERVRDAFARGAPAEQTDPHPLVEAPIPEDIYAAYGADSV</sequence>
<dbReference type="Pfam" id="PF00069">
    <property type="entry name" value="Pkinase"/>
    <property type="match status" value="1"/>
</dbReference>
<dbReference type="CDD" id="cd14008">
    <property type="entry name" value="STKc_LKB1_CaMKK"/>
    <property type="match status" value="1"/>
</dbReference>
<evidence type="ECO:0000256" key="6">
    <source>
        <dbReference type="PROSITE-ProRule" id="PRU10141"/>
    </source>
</evidence>
<dbReference type="GO" id="GO:0005524">
    <property type="term" value="F:ATP binding"/>
    <property type="evidence" value="ECO:0007669"/>
    <property type="project" value="UniProtKB-UniRule"/>
</dbReference>
<keyword evidence="5 6" id="KW-0067">ATP-binding</keyword>
<dbReference type="Proteomes" id="UP000298390">
    <property type="component" value="Unassembled WGS sequence"/>
</dbReference>
<proteinExistence type="predicted"/>
<name>A0A4Y9XRY2_9APHY</name>
<keyword evidence="2" id="KW-0808">Transferase</keyword>
<evidence type="ECO:0000259" key="8">
    <source>
        <dbReference type="PROSITE" id="PS50011"/>
    </source>
</evidence>
<dbReference type="Gene3D" id="3.30.200.20">
    <property type="entry name" value="Phosphorylase Kinase, domain 1"/>
    <property type="match status" value="1"/>
</dbReference>
<keyword evidence="1" id="KW-0723">Serine/threonine-protein kinase</keyword>
<organism evidence="9 10">
    <name type="scientific">Rhodofomes roseus</name>
    <dbReference type="NCBI Taxonomy" id="34475"/>
    <lineage>
        <taxon>Eukaryota</taxon>
        <taxon>Fungi</taxon>
        <taxon>Dikarya</taxon>
        <taxon>Basidiomycota</taxon>
        <taxon>Agaricomycotina</taxon>
        <taxon>Agaricomycetes</taxon>
        <taxon>Polyporales</taxon>
        <taxon>Rhodofomes</taxon>
    </lineage>
</organism>
<dbReference type="EMBL" id="SEKV01000875">
    <property type="protein sequence ID" value="TFY53074.1"/>
    <property type="molecule type" value="Genomic_DNA"/>
</dbReference>
<reference evidence="9 10" key="1">
    <citation type="submission" date="2019-01" db="EMBL/GenBank/DDBJ databases">
        <title>Genome sequencing of the rare red list fungi Fomitopsis rosea.</title>
        <authorList>
            <person name="Buettner E."/>
            <person name="Kellner H."/>
        </authorList>
    </citation>
    <scope>NUCLEOTIDE SEQUENCE [LARGE SCALE GENOMIC DNA]</scope>
    <source>
        <strain evidence="9 10">DSM 105464</strain>
    </source>
</reference>
<dbReference type="GO" id="GO:0007165">
    <property type="term" value="P:signal transduction"/>
    <property type="evidence" value="ECO:0007669"/>
    <property type="project" value="TreeGrafter"/>
</dbReference>
<dbReference type="PANTHER" id="PTHR43895:SF152">
    <property type="entry name" value="SERINE_THREONINE-PROTEIN KINASE TOS3"/>
    <property type="match status" value="1"/>
</dbReference>
<keyword evidence="4" id="KW-0418">Kinase</keyword>
<dbReference type="STRING" id="34475.A0A4Y9XRY2"/>
<dbReference type="GO" id="GO:0004674">
    <property type="term" value="F:protein serine/threonine kinase activity"/>
    <property type="evidence" value="ECO:0007669"/>
    <property type="project" value="UniProtKB-KW"/>
</dbReference>
<evidence type="ECO:0000256" key="3">
    <source>
        <dbReference type="ARBA" id="ARBA00022741"/>
    </source>
</evidence>
<dbReference type="PROSITE" id="PS50011">
    <property type="entry name" value="PROTEIN_KINASE_DOM"/>
    <property type="match status" value="1"/>
</dbReference>
<keyword evidence="3 6" id="KW-0547">Nucleotide-binding</keyword>
<evidence type="ECO:0000256" key="4">
    <source>
        <dbReference type="ARBA" id="ARBA00022777"/>
    </source>
</evidence>
<evidence type="ECO:0000256" key="2">
    <source>
        <dbReference type="ARBA" id="ARBA00022679"/>
    </source>
</evidence>
<gene>
    <name evidence="9" type="ORF">EVJ58_g9651</name>
</gene>
<feature type="region of interest" description="Disordered" evidence="7">
    <location>
        <begin position="1"/>
        <end position="22"/>
    </location>
</feature>
<dbReference type="PROSITE" id="PS00107">
    <property type="entry name" value="PROTEIN_KINASE_ATP"/>
    <property type="match status" value="1"/>
</dbReference>
<feature type="binding site" evidence="6">
    <location>
        <position position="84"/>
    </location>
    <ligand>
        <name>ATP</name>
        <dbReference type="ChEBI" id="CHEBI:30616"/>
    </ligand>
</feature>
<evidence type="ECO:0000256" key="5">
    <source>
        <dbReference type="ARBA" id="ARBA00022840"/>
    </source>
</evidence>
<dbReference type="SMART" id="SM00220">
    <property type="entry name" value="S_TKc"/>
    <property type="match status" value="1"/>
</dbReference>
<evidence type="ECO:0000256" key="7">
    <source>
        <dbReference type="SAM" id="MobiDB-lite"/>
    </source>
</evidence>